<dbReference type="InterPro" id="IPR050953">
    <property type="entry name" value="N4_N6_ade-DNA_methylase"/>
</dbReference>
<proteinExistence type="predicted"/>
<evidence type="ECO:0000259" key="7">
    <source>
        <dbReference type="Pfam" id="PF20473"/>
    </source>
</evidence>
<evidence type="ECO:0000256" key="4">
    <source>
        <dbReference type="ARBA" id="ARBA00047942"/>
    </source>
</evidence>
<dbReference type="Pfam" id="PF20473">
    <property type="entry name" value="MmeI_Mtase"/>
    <property type="match status" value="1"/>
</dbReference>
<evidence type="ECO:0000313" key="8">
    <source>
        <dbReference type="EMBL" id="MVS97723.1"/>
    </source>
</evidence>
<dbReference type="GO" id="GO:0032259">
    <property type="term" value="P:methylation"/>
    <property type="evidence" value="ECO:0007669"/>
    <property type="project" value="UniProtKB-KW"/>
</dbReference>
<feature type="domain" description="MmeI-like DNA-methyltransferase" evidence="7">
    <location>
        <begin position="356"/>
        <end position="602"/>
    </location>
</feature>
<keyword evidence="9" id="KW-1185">Reference proteome</keyword>
<feature type="domain" description="MmeI-like target recognition" evidence="6">
    <location>
        <begin position="783"/>
        <end position="849"/>
    </location>
</feature>
<evidence type="ECO:0000259" key="5">
    <source>
        <dbReference type="Pfam" id="PF20465"/>
    </source>
</evidence>
<reference evidence="8 9" key="1">
    <citation type="submission" date="2019-12" db="EMBL/GenBank/DDBJ databases">
        <title>Devosia maris sp. nov., isolated from the deep seawater.</title>
        <authorList>
            <person name="Liu Y."/>
        </authorList>
    </citation>
    <scope>NUCLEOTIDE SEQUENCE [LARGE SCALE GENOMIC DNA]</scope>
    <source>
        <strain evidence="8 9">L53-10-65</strain>
    </source>
</reference>
<accession>A0A7X3FNJ1</accession>
<evidence type="ECO:0000256" key="1">
    <source>
        <dbReference type="ARBA" id="ARBA00011900"/>
    </source>
</evidence>
<keyword evidence="3 8" id="KW-0808">Transferase</keyword>
<evidence type="ECO:0000256" key="2">
    <source>
        <dbReference type="ARBA" id="ARBA00022603"/>
    </source>
</evidence>
<dbReference type="InterPro" id="IPR046816">
    <property type="entry name" value="MmeI_Mtase"/>
</dbReference>
<protein>
    <recommendedName>
        <fullName evidence="1">site-specific DNA-methyltransferase (adenine-specific)</fullName>
        <ecNumber evidence="1">2.1.1.72</ecNumber>
    </recommendedName>
</protein>
<evidence type="ECO:0000313" key="9">
    <source>
        <dbReference type="Proteomes" id="UP000438106"/>
    </source>
</evidence>
<dbReference type="InterPro" id="IPR046820">
    <property type="entry name" value="MmeI_TRD"/>
</dbReference>
<dbReference type="Pfam" id="PF20466">
    <property type="entry name" value="MmeI_TRD"/>
    <property type="match status" value="1"/>
</dbReference>
<sequence>MTPEAFIAKWQNSKIKERAAAQEHFLDLCRMLGEQTPAEADRDGIDYGFEFGATKTTGGRGFADVFKRGFFGMEYKGTHADLTAAFAQLQRYAVALNNPPLLIVSDVGTTIRIHTNWTNSVSRIYDIPIAELGDPEKRGWLKAAFTDPDALRPKQTRQELTEEVAGEFARLARSLRDRGHEPEPVAHFINRLVFCMFAEDVKLLPNHIFTQMLERALETPEEFVDFAGQLFAAMRSKGGRVGFERIAWFNGGLFDDDTVFVLTRDEIRIVYKAAQHYWGDIDPAILGTLFERGLDPDKRSQLGAHYTDRDKIMMIIDPVIVEPLSAEWEVVRTEIEGFIAKANQARGGAGTRAFNQARAALDGFLQRLSQYRVLDPACGSGNFLYLALRALKDLEHRAQVEAEALGLPRTFPRIGPEAVLGIELNPYAAELARVSVWIGDIQWNLKNGFAAAENPILKPLRNIECRDALVSWVPDTSFAGGKWVSAEWPIANAIIGNPPFLGSRKMAPAMGSQYVSALRKIYTRTVPKGADFVCFWFAKAHSALRGSTERMGLVSTNSLSNAASRQVLRDLFTDQYPIAVWRDEPWTVSGAAVRVAIVCMSSEPVANPMLDDMAVDEIHSDLRSAGTTRGADLTLSKPLRENANKAYQGVVPRGSINPTDASRLGLPNGDFAVSAAQAREMLVAPLNPNGRPNTDVVVPYLIARDLAQRPSGRFIVAFGTMTEREAAMYELPFNHIAPVKLHRQHMAQPEALTTWWQHWRPRPEMSAALAPLTRFIVTPRVSKHRLFLWRTHPILPDNAVVVVAREDDVTFGVLHSRFHELWALRMGSTLEDRPRYTPTTTFQTFPFPHGLTPDIPSVVSMADDAAKHIAHCAKELNQLRENWLNPADLVRREPEVVPGYPERILPINEEAESFLKKRTLTNLYNERPAWLHHAHEALNEAVAAAYGWPADLGDDEVLARLFALNQERGSEGHADAL</sequence>
<dbReference type="EMBL" id="WQRF01000001">
    <property type="protein sequence ID" value="MVS97723.1"/>
    <property type="molecule type" value="Genomic_DNA"/>
</dbReference>
<dbReference type="InterPro" id="IPR046819">
    <property type="entry name" value="MmeI_hel"/>
</dbReference>
<dbReference type="Gene3D" id="3.40.50.150">
    <property type="entry name" value="Vaccinia Virus protein VP39"/>
    <property type="match status" value="1"/>
</dbReference>
<dbReference type="PANTHER" id="PTHR33841">
    <property type="entry name" value="DNA METHYLTRANSFERASE YEEA-RELATED"/>
    <property type="match status" value="1"/>
</dbReference>
<feature type="domain" description="MmeI-like helicase spacer" evidence="5">
    <location>
        <begin position="184"/>
        <end position="254"/>
    </location>
</feature>
<keyword evidence="2 8" id="KW-0489">Methyltransferase</keyword>
<dbReference type="SUPFAM" id="SSF53335">
    <property type="entry name" value="S-adenosyl-L-methionine-dependent methyltransferases"/>
    <property type="match status" value="1"/>
</dbReference>
<dbReference type="AlphaFoldDB" id="A0A7X3FNJ1"/>
<gene>
    <name evidence="8" type="ORF">GO014_01590</name>
</gene>
<dbReference type="Proteomes" id="UP000438106">
    <property type="component" value="Unassembled WGS sequence"/>
</dbReference>
<dbReference type="RefSeq" id="WP_157288860.1">
    <property type="nucleotide sequence ID" value="NZ_WQRF01000001.1"/>
</dbReference>
<dbReference type="PANTHER" id="PTHR33841:SF1">
    <property type="entry name" value="DNA METHYLTRANSFERASE A"/>
    <property type="match status" value="1"/>
</dbReference>
<dbReference type="Pfam" id="PF20465">
    <property type="entry name" value="MmeI_hel"/>
    <property type="match status" value="1"/>
</dbReference>
<comment type="caution">
    <text evidence="8">The sequence shown here is derived from an EMBL/GenBank/DDBJ whole genome shotgun (WGS) entry which is preliminary data.</text>
</comment>
<dbReference type="PRINTS" id="PR00507">
    <property type="entry name" value="N12N6MTFRASE"/>
</dbReference>
<evidence type="ECO:0000259" key="6">
    <source>
        <dbReference type="Pfam" id="PF20466"/>
    </source>
</evidence>
<dbReference type="GO" id="GO:0009007">
    <property type="term" value="F:site-specific DNA-methyltransferase (adenine-specific) activity"/>
    <property type="evidence" value="ECO:0007669"/>
    <property type="project" value="UniProtKB-EC"/>
</dbReference>
<name>A0A7X3FNJ1_9HYPH</name>
<organism evidence="8 9">
    <name type="scientific">Devosia marina</name>
    <dbReference type="NCBI Taxonomy" id="2683198"/>
    <lineage>
        <taxon>Bacteria</taxon>
        <taxon>Pseudomonadati</taxon>
        <taxon>Pseudomonadota</taxon>
        <taxon>Alphaproteobacteria</taxon>
        <taxon>Hyphomicrobiales</taxon>
        <taxon>Devosiaceae</taxon>
        <taxon>Devosia</taxon>
    </lineage>
</organism>
<comment type="catalytic activity">
    <reaction evidence="4">
        <text>a 2'-deoxyadenosine in DNA + S-adenosyl-L-methionine = an N(6)-methyl-2'-deoxyadenosine in DNA + S-adenosyl-L-homocysteine + H(+)</text>
        <dbReference type="Rhea" id="RHEA:15197"/>
        <dbReference type="Rhea" id="RHEA-COMP:12418"/>
        <dbReference type="Rhea" id="RHEA-COMP:12419"/>
        <dbReference type="ChEBI" id="CHEBI:15378"/>
        <dbReference type="ChEBI" id="CHEBI:57856"/>
        <dbReference type="ChEBI" id="CHEBI:59789"/>
        <dbReference type="ChEBI" id="CHEBI:90615"/>
        <dbReference type="ChEBI" id="CHEBI:90616"/>
        <dbReference type="EC" id="2.1.1.72"/>
    </reaction>
</comment>
<evidence type="ECO:0000256" key="3">
    <source>
        <dbReference type="ARBA" id="ARBA00022679"/>
    </source>
</evidence>
<dbReference type="EC" id="2.1.1.72" evidence="1"/>
<dbReference type="InterPro" id="IPR029063">
    <property type="entry name" value="SAM-dependent_MTases_sf"/>
</dbReference>